<proteinExistence type="predicted"/>
<evidence type="ECO:0000313" key="1">
    <source>
        <dbReference type="EMBL" id="VDD59592.1"/>
    </source>
</evidence>
<protein>
    <submittedName>
        <fullName evidence="1">Uncharacterized protein</fullName>
    </submittedName>
</protein>
<name>A0A3P6GUG4_BRAOL</name>
<dbReference type="AlphaFoldDB" id="A0A3P6GUG4"/>
<accession>A0A3P6GUG4</accession>
<reference evidence="1" key="1">
    <citation type="submission" date="2018-11" db="EMBL/GenBank/DDBJ databases">
        <authorList>
            <consortium name="Genoscope - CEA"/>
            <person name="William W."/>
        </authorList>
    </citation>
    <scope>NUCLEOTIDE SEQUENCE</scope>
</reference>
<gene>
    <name evidence="1" type="ORF">BOLC8T52821H</name>
</gene>
<dbReference type="EMBL" id="LR031879">
    <property type="protein sequence ID" value="VDD59592.1"/>
    <property type="molecule type" value="Genomic_DNA"/>
</dbReference>
<sequence>MFEKKGRTLLAKRKKSLGAIDGRTLSASIRSIDEAFVR</sequence>
<organism evidence="1">
    <name type="scientific">Brassica oleracea</name>
    <name type="common">Wild cabbage</name>
    <dbReference type="NCBI Taxonomy" id="3712"/>
    <lineage>
        <taxon>Eukaryota</taxon>
        <taxon>Viridiplantae</taxon>
        <taxon>Streptophyta</taxon>
        <taxon>Embryophyta</taxon>
        <taxon>Tracheophyta</taxon>
        <taxon>Spermatophyta</taxon>
        <taxon>Magnoliopsida</taxon>
        <taxon>eudicotyledons</taxon>
        <taxon>Gunneridae</taxon>
        <taxon>Pentapetalae</taxon>
        <taxon>rosids</taxon>
        <taxon>malvids</taxon>
        <taxon>Brassicales</taxon>
        <taxon>Brassicaceae</taxon>
        <taxon>Brassiceae</taxon>
        <taxon>Brassica</taxon>
    </lineage>
</organism>